<sequence>MAITADGRIALSATGQLHGTVALTGRKWSIVKFSNGELMGKRLKYTKLKQRTYSNAAPSRVCMSVTADIAVQTKCIQDYVIKIEFCPLSIDLKLPHAQLRDLDMEKRDARTVVAVILGGGAGTRLFPLTKRRAKPAVPIGGAYRLIDIPMSNCINSGINKIYILTQFNSASLNRHLARAYNFGGGGTFGDGYVEKRWASVENAYTFFILMCYCSQAVLQALAATQTPGEAGKRWFQGTADAVRQFHWLFEDQRSKEIEDVLILSGDHLYRMDYLDFLQNHRQSGADITISSLPIDGSRASDFGLMKTDNKGRVISFSEKPKGDDLKAMAVDTTVLGLSREEAGKKPYIASMGVYIFKKEILLNLLRWRFPTANDFGSEIIPASASEYYIKAHLFNDYWEDIGTIKSFFEANLALTEHRKILRVSSDKHRLIQIQFSCAFFQPPRFSFYDATKPIYTSRRNLPPSKIENSKIVDSIVSHGSFLTDCFVEHSVIGIRSRINSNVHLKDVVMLGADYYETEGEVASLVAEGRVPIGIGENSRIKGCIIDKNARIGKNVVIANSEGIQEADRSSEGFYIRSGITIILKNSTIKDGSVI</sequence>
<proteinExistence type="predicted"/>
<organism evidence="1 2">
    <name type="scientific">Catharanthus roseus</name>
    <name type="common">Madagascar periwinkle</name>
    <name type="synonym">Vinca rosea</name>
    <dbReference type="NCBI Taxonomy" id="4058"/>
    <lineage>
        <taxon>Eukaryota</taxon>
        <taxon>Viridiplantae</taxon>
        <taxon>Streptophyta</taxon>
        <taxon>Embryophyta</taxon>
        <taxon>Tracheophyta</taxon>
        <taxon>Spermatophyta</taxon>
        <taxon>Magnoliopsida</taxon>
        <taxon>eudicotyledons</taxon>
        <taxon>Gunneridae</taxon>
        <taxon>Pentapetalae</taxon>
        <taxon>asterids</taxon>
        <taxon>lamiids</taxon>
        <taxon>Gentianales</taxon>
        <taxon>Apocynaceae</taxon>
        <taxon>Rauvolfioideae</taxon>
        <taxon>Vinceae</taxon>
        <taxon>Catharanthinae</taxon>
        <taxon>Catharanthus</taxon>
    </lineage>
</organism>
<protein>
    <submittedName>
        <fullName evidence="1">Uncharacterized protein</fullName>
    </submittedName>
</protein>
<comment type="caution">
    <text evidence="1">The sequence shown here is derived from an EMBL/GenBank/DDBJ whole genome shotgun (WGS) entry which is preliminary data.</text>
</comment>
<gene>
    <name evidence="1" type="ORF">M9H77_36567</name>
</gene>
<name>A0ACB9ZUD5_CATRO</name>
<dbReference type="Proteomes" id="UP001060085">
    <property type="component" value="Linkage Group LG08"/>
</dbReference>
<evidence type="ECO:0000313" key="1">
    <source>
        <dbReference type="EMBL" id="KAI5650562.1"/>
    </source>
</evidence>
<keyword evidence="2" id="KW-1185">Reference proteome</keyword>
<reference evidence="2" key="1">
    <citation type="journal article" date="2023" name="Nat. Plants">
        <title>Single-cell RNA sequencing provides a high-resolution roadmap for understanding the multicellular compartmentation of specialized metabolism.</title>
        <authorList>
            <person name="Sun S."/>
            <person name="Shen X."/>
            <person name="Li Y."/>
            <person name="Li Y."/>
            <person name="Wang S."/>
            <person name="Li R."/>
            <person name="Zhang H."/>
            <person name="Shen G."/>
            <person name="Guo B."/>
            <person name="Wei J."/>
            <person name="Xu J."/>
            <person name="St-Pierre B."/>
            <person name="Chen S."/>
            <person name="Sun C."/>
        </authorList>
    </citation>
    <scope>NUCLEOTIDE SEQUENCE [LARGE SCALE GENOMIC DNA]</scope>
</reference>
<evidence type="ECO:0000313" key="2">
    <source>
        <dbReference type="Proteomes" id="UP001060085"/>
    </source>
</evidence>
<accession>A0ACB9ZUD5</accession>
<dbReference type="EMBL" id="CM044708">
    <property type="protein sequence ID" value="KAI5650562.1"/>
    <property type="molecule type" value="Genomic_DNA"/>
</dbReference>